<dbReference type="GO" id="GO:0009986">
    <property type="term" value="C:cell surface"/>
    <property type="evidence" value="ECO:0007669"/>
    <property type="project" value="TreeGrafter"/>
</dbReference>
<feature type="transmembrane region" description="Helical" evidence="2">
    <location>
        <begin position="659"/>
        <end position="680"/>
    </location>
</feature>
<evidence type="ECO:0000313" key="4">
    <source>
        <dbReference type="EMBL" id="KAF7768448.1"/>
    </source>
</evidence>
<evidence type="ECO:0000256" key="3">
    <source>
        <dbReference type="SAM" id="SignalP"/>
    </source>
</evidence>
<dbReference type="GO" id="GO:0005886">
    <property type="term" value="C:plasma membrane"/>
    <property type="evidence" value="ECO:0007669"/>
    <property type="project" value="InterPro"/>
</dbReference>
<dbReference type="GO" id="GO:0006972">
    <property type="term" value="P:hyperosmotic response"/>
    <property type="evidence" value="ECO:0007669"/>
    <property type="project" value="TreeGrafter"/>
</dbReference>
<feature type="compositionally biased region" description="Low complexity" evidence="1">
    <location>
        <begin position="401"/>
        <end position="412"/>
    </location>
</feature>
<keyword evidence="2" id="KW-0812">Transmembrane</keyword>
<dbReference type="AlphaFoldDB" id="A0A8H7C8K3"/>
<evidence type="ECO:0000256" key="1">
    <source>
        <dbReference type="SAM" id="MobiDB-lite"/>
    </source>
</evidence>
<dbReference type="GO" id="GO:0005576">
    <property type="term" value="C:extracellular region"/>
    <property type="evidence" value="ECO:0007669"/>
    <property type="project" value="TreeGrafter"/>
</dbReference>
<feature type="compositionally biased region" description="Pro residues" evidence="1">
    <location>
        <begin position="148"/>
        <end position="166"/>
    </location>
</feature>
<feature type="region of interest" description="Disordered" evidence="1">
    <location>
        <begin position="237"/>
        <end position="278"/>
    </location>
</feature>
<feature type="compositionally biased region" description="Low complexity" evidence="1">
    <location>
        <begin position="110"/>
        <end position="147"/>
    </location>
</feature>
<dbReference type="EMBL" id="JABXXO010000010">
    <property type="protein sequence ID" value="KAF7768448.1"/>
    <property type="molecule type" value="Genomic_DNA"/>
</dbReference>
<keyword evidence="2" id="KW-0472">Membrane</keyword>
<dbReference type="GO" id="GO:0007232">
    <property type="term" value="P:osmosensory signaling pathway via Sho1 osmosensor"/>
    <property type="evidence" value="ECO:0007669"/>
    <property type="project" value="InterPro"/>
</dbReference>
<dbReference type="PANTHER" id="PTHR35778:SF1">
    <property type="entry name" value="SIGNALING MUCIN HKR1-RELATED"/>
    <property type="match status" value="1"/>
</dbReference>
<feature type="compositionally biased region" description="Low complexity" evidence="1">
    <location>
        <begin position="207"/>
        <end position="216"/>
    </location>
</feature>
<dbReference type="GO" id="GO:0030427">
    <property type="term" value="C:site of polarized growth"/>
    <property type="evidence" value="ECO:0007669"/>
    <property type="project" value="TreeGrafter"/>
</dbReference>
<dbReference type="PANTHER" id="PTHR35778">
    <property type="entry name" value="SIGNALING MUCIN HKR1-RELATED"/>
    <property type="match status" value="1"/>
</dbReference>
<feature type="region of interest" description="Disordered" evidence="1">
    <location>
        <begin position="354"/>
        <end position="412"/>
    </location>
</feature>
<feature type="signal peptide" evidence="3">
    <location>
        <begin position="1"/>
        <end position="21"/>
    </location>
</feature>
<feature type="chain" id="PRO_5034587088" evidence="3">
    <location>
        <begin position="22"/>
        <end position="773"/>
    </location>
</feature>
<evidence type="ECO:0000256" key="2">
    <source>
        <dbReference type="SAM" id="Phobius"/>
    </source>
</evidence>
<accession>A0A8H7C8K3</accession>
<reference evidence="4 5" key="1">
    <citation type="journal article" name="Sci. Rep.">
        <title>Telomere-to-telomere assembled and centromere annotated genomes of the two main subspecies of the button mushroom Agaricus bisporus reveal especially polymorphic chromosome ends.</title>
        <authorList>
            <person name="Sonnenberg A.S.M."/>
            <person name="Sedaghat-Telgerd N."/>
            <person name="Lavrijssen B."/>
            <person name="Ohm R.A."/>
            <person name="Hendrickx P.M."/>
            <person name="Scholtmeijer K."/>
            <person name="Baars J.J.P."/>
            <person name="van Peer A."/>
        </authorList>
    </citation>
    <scope>NUCLEOTIDE SEQUENCE [LARGE SCALE GENOMIC DNA]</scope>
    <source>
        <strain evidence="4 5">H119_p4</strain>
    </source>
</reference>
<feature type="region of interest" description="Disordered" evidence="1">
    <location>
        <begin position="627"/>
        <end position="653"/>
    </location>
</feature>
<dbReference type="GO" id="GO:0005034">
    <property type="term" value="F:osmosensor activity"/>
    <property type="evidence" value="ECO:0007669"/>
    <property type="project" value="InterPro"/>
</dbReference>
<feature type="compositionally biased region" description="Low complexity" evidence="1">
    <location>
        <begin position="167"/>
        <end position="188"/>
    </location>
</feature>
<comment type="caution">
    <text evidence="4">The sequence shown here is derived from an EMBL/GenBank/DDBJ whole genome shotgun (WGS) entry which is preliminary data.</text>
</comment>
<gene>
    <name evidence="4" type="ORF">Agabi119p4_7691</name>
</gene>
<feature type="region of interest" description="Disordered" evidence="1">
    <location>
        <begin position="690"/>
        <end position="716"/>
    </location>
</feature>
<dbReference type="GO" id="GO:0031505">
    <property type="term" value="P:fungal-type cell wall organization"/>
    <property type="evidence" value="ECO:0007669"/>
    <property type="project" value="TreeGrafter"/>
</dbReference>
<dbReference type="Proteomes" id="UP000629468">
    <property type="component" value="Unassembled WGS sequence"/>
</dbReference>
<feature type="compositionally biased region" description="Polar residues" evidence="1">
    <location>
        <begin position="385"/>
        <end position="400"/>
    </location>
</feature>
<feature type="region of interest" description="Disordered" evidence="1">
    <location>
        <begin position="104"/>
        <end position="216"/>
    </location>
</feature>
<feature type="compositionally biased region" description="Pro residues" evidence="1">
    <location>
        <begin position="189"/>
        <end position="206"/>
    </location>
</feature>
<organism evidence="4 5">
    <name type="scientific">Agaricus bisporus var. burnettii</name>
    <dbReference type="NCBI Taxonomy" id="192524"/>
    <lineage>
        <taxon>Eukaryota</taxon>
        <taxon>Fungi</taxon>
        <taxon>Dikarya</taxon>
        <taxon>Basidiomycota</taxon>
        <taxon>Agaricomycotina</taxon>
        <taxon>Agaricomycetes</taxon>
        <taxon>Agaricomycetidae</taxon>
        <taxon>Agaricales</taxon>
        <taxon>Agaricineae</taxon>
        <taxon>Agaricaceae</taxon>
        <taxon>Agaricus</taxon>
    </lineage>
</organism>
<protein>
    <submittedName>
        <fullName evidence="4">Uncharacterized protein</fullName>
    </submittedName>
</protein>
<dbReference type="GO" id="GO:0030010">
    <property type="term" value="P:establishment of cell polarity"/>
    <property type="evidence" value="ECO:0007669"/>
    <property type="project" value="TreeGrafter"/>
</dbReference>
<evidence type="ECO:0000313" key="5">
    <source>
        <dbReference type="Proteomes" id="UP000629468"/>
    </source>
</evidence>
<keyword evidence="2" id="KW-1133">Transmembrane helix</keyword>
<dbReference type="GO" id="GO:0001402">
    <property type="term" value="P:signal transduction involved in filamentous growth"/>
    <property type="evidence" value="ECO:0007669"/>
    <property type="project" value="TreeGrafter"/>
</dbReference>
<proteinExistence type="predicted"/>
<feature type="compositionally biased region" description="Pro residues" evidence="1">
    <location>
        <begin position="246"/>
        <end position="268"/>
    </location>
</feature>
<name>A0A8H7C8K3_AGABI</name>
<dbReference type="InterPro" id="IPR039295">
    <property type="entry name" value="MSB2"/>
</dbReference>
<feature type="compositionally biased region" description="Low complexity" evidence="1">
    <location>
        <begin position="627"/>
        <end position="652"/>
    </location>
</feature>
<keyword evidence="3" id="KW-0732">Signal</keyword>
<sequence>MRLLFLFYAVLPIYAARRSHSTRLTRRQGLLGILGPDTPPTTSILDPVTVFPSSSSSIPTPTPDGGLLGDLTSAAGGLVSNVGGVVSTVGSDLGGAVSTVGSDLGGIIGGSPSSTPTASPPTNTSNPPSSDGGLLGGLTSVVGGVLDPPSPSTTAPPPSDTPPAPTPTSSSDGGLLGGLTSVVGGVLDPPSPSTTAPPPSDTPPTPTSSSDGGLLGGVTSVVGGVISDVGGAVSTIGSDVGGVLNPPSPSTTPPAPPSSPSQTQPPTPTSSSDGGLLGGVTSIVGGLTSDVGGIISTVTSGLGGVVGTPTSAPVNTTPISNPGSSSGGIIDTLTSGIGGVITTVTSDLGGVIPTSISSVDPNPPVTDGPSGNATSTTTSGAVEPTSPNITSSAQPTISFPTQTTNVSTSSTTLSTTQTSTEIMTTVTTTTSTTLSVASDLSFVLEESTLAFASLPTTTPSVTFTDPDQATPAAPQPVTTLVAPPLPSGIPGWIYPRQRLNSSNSDLEGFTLISILFNKELNWMFEIQDPISASQIFVYMPMLISTALRIPSDQVKTFALRVYIPDTYHSPNDAAQLGTLYLGYIPSDLIDPLSAQIKVKSSAFYTQGPDDNSRALAQRVVPSYSLLSVSPNDDPGSGGPSDDSGNNNGSSDSGKAREEAIIGVVSALGSIALLVLGFLVYRSYKRRQQLAHRRLSDPPGENLGVRPQGREFDQDSVGGARRRSFYYAEDSLRGYESQPAPNDQLMAESSMSQRRNVVPGSISAPVLRGSTMNW</sequence>